<name>A0AAD7WB45_9TELE</name>
<dbReference type="EMBL" id="JAINUG010000167">
    <property type="protein sequence ID" value="KAJ8390597.1"/>
    <property type="molecule type" value="Genomic_DNA"/>
</dbReference>
<sequence length="153" mass="16842">MTSIKRSSPGAIPEPRTPTSSLLSRQIATLVSGSGIELREVEEAIRELEERLGVLRWRKTGATEMAALIPERLRQHTTLATPRSLEEALKEAERAEDVLCPVQARQPAPASAKLTTTRRRRKSPGHALPRSSDDNAHRRYDVAAVTAVTSQDT</sequence>
<dbReference type="Proteomes" id="UP001221898">
    <property type="component" value="Unassembled WGS sequence"/>
</dbReference>
<comment type="caution">
    <text evidence="3">The sequence shown here is derived from an EMBL/GenBank/DDBJ whole genome shotgun (WGS) entry which is preliminary data.</text>
</comment>
<organism evidence="3 4">
    <name type="scientific">Aldrovandia affinis</name>
    <dbReference type="NCBI Taxonomy" id="143900"/>
    <lineage>
        <taxon>Eukaryota</taxon>
        <taxon>Metazoa</taxon>
        <taxon>Chordata</taxon>
        <taxon>Craniata</taxon>
        <taxon>Vertebrata</taxon>
        <taxon>Euteleostomi</taxon>
        <taxon>Actinopterygii</taxon>
        <taxon>Neopterygii</taxon>
        <taxon>Teleostei</taxon>
        <taxon>Notacanthiformes</taxon>
        <taxon>Halosauridae</taxon>
        <taxon>Aldrovandia</taxon>
    </lineage>
</organism>
<keyword evidence="4" id="KW-1185">Reference proteome</keyword>
<evidence type="ECO:0000313" key="3">
    <source>
        <dbReference type="EMBL" id="KAJ8390597.1"/>
    </source>
</evidence>
<evidence type="ECO:0000256" key="1">
    <source>
        <dbReference type="SAM" id="Coils"/>
    </source>
</evidence>
<protein>
    <submittedName>
        <fullName evidence="3">Uncharacterized protein</fullName>
    </submittedName>
</protein>
<feature type="compositionally biased region" description="Basic and acidic residues" evidence="2">
    <location>
        <begin position="131"/>
        <end position="141"/>
    </location>
</feature>
<feature type="region of interest" description="Disordered" evidence="2">
    <location>
        <begin position="100"/>
        <end position="153"/>
    </location>
</feature>
<accession>A0AAD7WB45</accession>
<feature type="region of interest" description="Disordered" evidence="2">
    <location>
        <begin position="1"/>
        <end position="22"/>
    </location>
</feature>
<reference evidence="3" key="1">
    <citation type="journal article" date="2023" name="Science">
        <title>Genome structures resolve the early diversification of teleost fishes.</title>
        <authorList>
            <person name="Parey E."/>
            <person name="Louis A."/>
            <person name="Montfort J."/>
            <person name="Bouchez O."/>
            <person name="Roques C."/>
            <person name="Iampietro C."/>
            <person name="Lluch J."/>
            <person name="Castinel A."/>
            <person name="Donnadieu C."/>
            <person name="Desvignes T."/>
            <person name="Floi Bucao C."/>
            <person name="Jouanno E."/>
            <person name="Wen M."/>
            <person name="Mejri S."/>
            <person name="Dirks R."/>
            <person name="Jansen H."/>
            <person name="Henkel C."/>
            <person name="Chen W.J."/>
            <person name="Zahm M."/>
            <person name="Cabau C."/>
            <person name="Klopp C."/>
            <person name="Thompson A.W."/>
            <person name="Robinson-Rechavi M."/>
            <person name="Braasch I."/>
            <person name="Lecointre G."/>
            <person name="Bobe J."/>
            <person name="Postlethwait J.H."/>
            <person name="Berthelot C."/>
            <person name="Roest Crollius H."/>
            <person name="Guiguen Y."/>
        </authorList>
    </citation>
    <scope>NUCLEOTIDE SEQUENCE</scope>
    <source>
        <strain evidence="3">NC1722</strain>
    </source>
</reference>
<evidence type="ECO:0000313" key="4">
    <source>
        <dbReference type="Proteomes" id="UP001221898"/>
    </source>
</evidence>
<dbReference type="AlphaFoldDB" id="A0AAD7WB45"/>
<feature type="coiled-coil region" evidence="1">
    <location>
        <begin position="31"/>
        <end position="58"/>
    </location>
</feature>
<evidence type="ECO:0000256" key="2">
    <source>
        <dbReference type="SAM" id="MobiDB-lite"/>
    </source>
</evidence>
<keyword evidence="1" id="KW-0175">Coiled coil</keyword>
<gene>
    <name evidence="3" type="ORF">AAFF_G00102030</name>
</gene>
<proteinExistence type="predicted"/>